<dbReference type="EMBL" id="RRYP01004419">
    <property type="protein sequence ID" value="TNV82877.1"/>
    <property type="molecule type" value="Genomic_DNA"/>
</dbReference>
<evidence type="ECO:0000313" key="3">
    <source>
        <dbReference type="Proteomes" id="UP000785679"/>
    </source>
</evidence>
<dbReference type="Proteomes" id="UP000785679">
    <property type="component" value="Unassembled WGS sequence"/>
</dbReference>
<evidence type="ECO:0000313" key="2">
    <source>
        <dbReference type="EMBL" id="TNV82877.1"/>
    </source>
</evidence>
<dbReference type="InterPro" id="IPR020339">
    <property type="entry name" value="C20orf85-like"/>
</dbReference>
<dbReference type="AlphaFoldDB" id="A0A8J8T592"/>
<dbReference type="OrthoDB" id="311138at2759"/>
<organism evidence="2 3">
    <name type="scientific">Halteria grandinella</name>
    <dbReference type="NCBI Taxonomy" id="5974"/>
    <lineage>
        <taxon>Eukaryota</taxon>
        <taxon>Sar</taxon>
        <taxon>Alveolata</taxon>
        <taxon>Ciliophora</taxon>
        <taxon>Intramacronucleata</taxon>
        <taxon>Spirotrichea</taxon>
        <taxon>Stichotrichia</taxon>
        <taxon>Sporadotrichida</taxon>
        <taxon>Halteriidae</taxon>
        <taxon>Halteria</taxon>
    </lineage>
</organism>
<dbReference type="Pfam" id="PF14945">
    <property type="entry name" value="LLC1"/>
    <property type="match status" value="1"/>
</dbReference>
<evidence type="ECO:0000256" key="1">
    <source>
        <dbReference type="SAM" id="MobiDB-lite"/>
    </source>
</evidence>
<feature type="region of interest" description="Disordered" evidence="1">
    <location>
        <begin position="1"/>
        <end position="22"/>
    </location>
</feature>
<reference evidence="2" key="1">
    <citation type="submission" date="2019-06" db="EMBL/GenBank/DDBJ databases">
        <authorList>
            <person name="Zheng W."/>
        </authorList>
    </citation>
    <scope>NUCLEOTIDE SEQUENCE</scope>
    <source>
        <strain evidence="2">QDHG01</strain>
    </source>
</reference>
<accession>A0A8J8T592</accession>
<protein>
    <submittedName>
        <fullName evidence="2">Uncharacterized protein</fullName>
    </submittedName>
</protein>
<name>A0A8J8T592_HALGN</name>
<comment type="caution">
    <text evidence="2">The sequence shown here is derived from an EMBL/GenBank/DDBJ whole genome shotgun (WGS) entry which is preliminary data.</text>
</comment>
<gene>
    <name evidence="2" type="ORF">FGO68_gene3866</name>
</gene>
<keyword evidence="3" id="KW-1185">Reference proteome</keyword>
<feature type="region of interest" description="Disordered" evidence="1">
    <location>
        <begin position="101"/>
        <end position="123"/>
    </location>
</feature>
<proteinExistence type="predicted"/>
<sequence length="123" mass="13868">MKKAGDKAGAAALVDKGPKGGNFVAEDQNWRINVKNELKSVDTWTQDWSFLIQHGNPSYEPLSKEQQIHKLEEELAHQQAKALSKTSDAYGKGDTLELFSMKHLNRRKDPDLMPCPRRPPKGK</sequence>